<evidence type="ECO:0000313" key="3">
    <source>
        <dbReference type="Proteomes" id="UP001152622"/>
    </source>
</evidence>
<feature type="region of interest" description="Disordered" evidence="1">
    <location>
        <begin position="80"/>
        <end position="114"/>
    </location>
</feature>
<feature type="region of interest" description="Disordered" evidence="1">
    <location>
        <begin position="238"/>
        <end position="267"/>
    </location>
</feature>
<protein>
    <submittedName>
        <fullName evidence="2">Uncharacterized protein</fullName>
    </submittedName>
</protein>
<dbReference type="AlphaFoldDB" id="A0A9Q1ING8"/>
<reference evidence="2" key="1">
    <citation type="journal article" date="2023" name="Science">
        <title>Genome structures resolve the early diversification of teleost fishes.</title>
        <authorList>
            <person name="Parey E."/>
            <person name="Louis A."/>
            <person name="Montfort J."/>
            <person name="Bouchez O."/>
            <person name="Roques C."/>
            <person name="Iampietro C."/>
            <person name="Lluch J."/>
            <person name="Castinel A."/>
            <person name="Donnadieu C."/>
            <person name="Desvignes T."/>
            <person name="Floi Bucao C."/>
            <person name="Jouanno E."/>
            <person name="Wen M."/>
            <person name="Mejri S."/>
            <person name="Dirks R."/>
            <person name="Jansen H."/>
            <person name="Henkel C."/>
            <person name="Chen W.J."/>
            <person name="Zahm M."/>
            <person name="Cabau C."/>
            <person name="Klopp C."/>
            <person name="Thompson A.W."/>
            <person name="Robinson-Rechavi M."/>
            <person name="Braasch I."/>
            <person name="Lecointre G."/>
            <person name="Bobe J."/>
            <person name="Postlethwait J.H."/>
            <person name="Berthelot C."/>
            <person name="Roest Crollius H."/>
            <person name="Guiguen Y."/>
        </authorList>
    </citation>
    <scope>NUCLEOTIDE SEQUENCE</scope>
    <source>
        <strain evidence="2">WJC10195</strain>
    </source>
</reference>
<accession>A0A9Q1ING8</accession>
<dbReference type="EMBL" id="JAINUF010000012">
    <property type="protein sequence ID" value="KAJ8346123.1"/>
    <property type="molecule type" value="Genomic_DNA"/>
</dbReference>
<sequence length="359" mass="38872">MRRNLTQARHCPICWAIRPQRLNHPNDCDLLMVQEVTANEINWALTRKCPKTQETKAPISAATSLIICKTTQRLFISASGLSDESEHSSHPTTRARSVGIRSAGNPKTKTTKTTTTAISGQRCAHMLHIPQNQLQLQKTVRLSNTRLSVTPALVTQVTGGLPALPPSRLTDRYGLIAGIHLPSLSGQPRCLRGNESRDLLRRRTGGGNCAVARHGPAVPLSSQGLMFGVLKCREARQHLPSGPTGVNEGAPRKRSPRGNGLTGGVGGRGRITAPSCRPFKSAETDSAPESVVAGYGEAARQPCQPRILGRFWLSSSSATNAGVYPAICRREKSSFLTPVSHLRRAISFTQKYALRFDLA</sequence>
<evidence type="ECO:0000313" key="2">
    <source>
        <dbReference type="EMBL" id="KAJ8346123.1"/>
    </source>
</evidence>
<name>A0A9Q1ING8_SYNKA</name>
<evidence type="ECO:0000256" key="1">
    <source>
        <dbReference type="SAM" id="MobiDB-lite"/>
    </source>
</evidence>
<proteinExistence type="predicted"/>
<organism evidence="2 3">
    <name type="scientific">Synaphobranchus kaupii</name>
    <name type="common">Kaup's arrowtooth eel</name>
    <dbReference type="NCBI Taxonomy" id="118154"/>
    <lineage>
        <taxon>Eukaryota</taxon>
        <taxon>Metazoa</taxon>
        <taxon>Chordata</taxon>
        <taxon>Craniata</taxon>
        <taxon>Vertebrata</taxon>
        <taxon>Euteleostomi</taxon>
        <taxon>Actinopterygii</taxon>
        <taxon>Neopterygii</taxon>
        <taxon>Teleostei</taxon>
        <taxon>Anguilliformes</taxon>
        <taxon>Synaphobranchidae</taxon>
        <taxon>Synaphobranchus</taxon>
    </lineage>
</organism>
<keyword evidence="3" id="KW-1185">Reference proteome</keyword>
<comment type="caution">
    <text evidence="2">The sequence shown here is derived from an EMBL/GenBank/DDBJ whole genome shotgun (WGS) entry which is preliminary data.</text>
</comment>
<dbReference type="Proteomes" id="UP001152622">
    <property type="component" value="Chromosome 12"/>
</dbReference>
<gene>
    <name evidence="2" type="ORF">SKAU_G00303160</name>
</gene>